<gene>
    <name evidence="6" type="ORF">CBR_g18896</name>
</gene>
<dbReference type="PANTHER" id="PTHR47449">
    <property type="entry name" value="GLYCEROPHOSPHODIESTER PHOSPHODIESTERASE GDPD4"/>
    <property type="match status" value="1"/>
</dbReference>
<name>A0A388KWP5_CHABU</name>
<keyword evidence="7" id="KW-1185">Reference proteome</keyword>
<dbReference type="OrthoDB" id="1058301at2759"/>
<dbReference type="InterPro" id="IPR044236">
    <property type="entry name" value="GDPD4"/>
</dbReference>
<dbReference type="SUPFAM" id="SSF51695">
    <property type="entry name" value="PLC-like phosphodiesterases"/>
    <property type="match status" value="1"/>
</dbReference>
<dbReference type="Gramene" id="GBG74486">
    <property type="protein sequence ID" value="GBG74486"/>
    <property type="gene ID" value="CBR_g18896"/>
</dbReference>
<dbReference type="Proteomes" id="UP000265515">
    <property type="component" value="Unassembled WGS sequence"/>
</dbReference>
<dbReference type="Pfam" id="PF03009">
    <property type="entry name" value="GDPD"/>
    <property type="match status" value="1"/>
</dbReference>
<dbReference type="EMBL" id="BFEA01000204">
    <property type="protein sequence ID" value="GBG74486.1"/>
    <property type="molecule type" value="Genomic_DNA"/>
</dbReference>
<dbReference type="InterPro" id="IPR017946">
    <property type="entry name" value="PLC-like_Pdiesterase_TIM-brl"/>
</dbReference>
<evidence type="ECO:0000256" key="1">
    <source>
        <dbReference type="ARBA" id="ARBA00012247"/>
    </source>
</evidence>
<dbReference type="Gene3D" id="3.20.20.190">
    <property type="entry name" value="Phosphatidylinositol (PI) phosphodiesterase"/>
    <property type="match status" value="1"/>
</dbReference>
<feature type="compositionally biased region" description="Basic and acidic residues" evidence="4">
    <location>
        <begin position="1"/>
        <end position="11"/>
    </location>
</feature>
<dbReference type="InterPro" id="IPR030395">
    <property type="entry name" value="GP_PDE_dom"/>
</dbReference>
<comment type="caution">
    <text evidence="6">The sequence shown here is derived from an EMBL/GenBank/DDBJ whole genome shotgun (WGS) entry which is preliminary data.</text>
</comment>
<sequence length="217" mass="24251">MPTREGGKEEEKAEEEEAEEEEAEEEKAEEEEAEEEEAEEEVGEEDVAPRGVVVKLAITRESVDTIVVDVKIKSGSMSADVISLAEQTLSQIRRAGCRNCLLWAKSDDLARTVKRIDPSVKAGYVVMNDSSNTWMTDVLRIETAEAIAVYHGLVNQRLVATARRGGKEIFAWTVDEETDMENMIEEGVDVVITNDPLRFRAVLSRYLSLCERAQLSL</sequence>
<dbReference type="GO" id="GO:0006071">
    <property type="term" value="P:glycerol metabolic process"/>
    <property type="evidence" value="ECO:0007669"/>
    <property type="project" value="UniProtKB-KW"/>
</dbReference>
<evidence type="ECO:0000256" key="2">
    <source>
        <dbReference type="ARBA" id="ARBA00022798"/>
    </source>
</evidence>
<evidence type="ECO:0000256" key="4">
    <source>
        <dbReference type="SAM" id="MobiDB-lite"/>
    </source>
</evidence>
<dbReference type="AlphaFoldDB" id="A0A388KWP5"/>
<evidence type="ECO:0000256" key="3">
    <source>
        <dbReference type="ARBA" id="ARBA00047512"/>
    </source>
</evidence>
<evidence type="ECO:0000313" key="6">
    <source>
        <dbReference type="EMBL" id="GBG74486.1"/>
    </source>
</evidence>
<evidence type="ECO:0000259" key="5">
    <source>
        <dbReference type="Pfam" id="PF03009"/>
    </source>
</evidence>
<dbReference type="EC" id="3.1.4.46" evidence="1"/>
<reference evidence="6 7" key="1">
    <citation type="journal article" date="2018" name="Cell">
        <title>The Chara Genome: Secondary Complexity and Implications for Plant Terrestrialization.</title>
        <authorList>
            <person name="Nishiyama T."/>
            <person name="Sakayama H."/>
            <person name="Vries J.D."/>
            <person name="Buschmann H."/>
            <person name="Saint-Marcoux D."/>
            <person name="Ullrich K.K."/>
            <person name="Haas F.B."/>
            <person name="Vanderstraeten L."/>
            <person name="Becker D."/>
            <person name="Lang D."/>
            <person name="Vosolsobe S."/>
            <person name="Rombauts S."/>
            <person name="Wilhelmsson P.K.I."/>
            <person name="Janitza P."/>
            <person name="Kern R."/>
            <person name="Heyl A."/>
            <person name="Rumpler F."/>
            <person name="Villalobos L.I.A.C."/>
            <person name="Clay J.M."/>
            <person name="Skokan R."/>
            <person name="Toyoda A."/>
            <person name="Suzuki Y."/>
            <person name="Kagoshima H."/>
            <person name="Schijlen E."/>
            <person name="Tajeshwar N."/>
            <person name="Catarino B."/>
            <person name="Hetherington A.J."/>
            <person name="Saltykova A."/>
            <person name="Bonnot C."/>
            <person name="Breuninger H."/>
            <person name="Symeonidi A."/>
            <person name="Radhakrishnan G.V."/>
            <person name="Van Nieuwerburgh F."/>
            <person name="Deforce D."/>
            <person name="Chang C."/>
            <person name="Karol K.G."/>
            <person name="Hedrich R."/>
            <person name="Ulvskov P."/>
            <person name="Glockner G."/>
            <person name="Delwiche C.F."/>
            <person name="Petrasek J."/>
            <person name="Van de Peer Y."/>
            <person name="Friml J."/>
            <person name="Beilby M."/>
            <person name="Dolan L."/>
            <person name="Kohara Y."/>
            <person name="Sugano S."/>
            <person name="Fujiyama A."/>
            <person name="Delaux P.-M."/>
            <person name="Quint M."/>
            <person name="TheiBen G."/>
            <person name="Hagemann M."/>
            <person name="Harholt J."/>
            <person name="Dunand C."/>
            <person name="Zachgo S."/>
            <person name="Langdale J."/>
            <person name="Maumus F."/>
            <person name="Straeten D.V.D."/>
            <person name="Gould S.B."/>
            <person name="Rensing S.A."/>
        </authorList>
    </citation>
    <scope>NUCLEOTIDE SEQUENCE [LARGE SCALE GENOMIC DNA]</scope>
    <source>
        <strain evidence="6 7">S276</strain>
    </source>
</reference>
<dbReference type="GO" id="GO:0008889">
    <property type="term" value="F:glycerophosphodiester phosphodiesterase activity"/>
    <property type="evidence" value="ECO:0007669"/>
    <property type="project" value="UniProtKB-EC"/>
</dbReference>
<dbReference type="PANTHER" id="PTHR47449:SF2">
    <property type="entry name" value="GLYCEROPHOSPHODIESTER PHOSPHODIESTERASE GDPD4"/>
    <property type="match status" value="1"/>
</dbReference>
<feature type="compositionally biased region" description="Acidic residues" evidence="4">
    <location>
        <begin position="12"/>
        <end position="46"/>
    </location>
</feature>
<organism evidence="6 7">
    <name type="scientific">Chara braunii</name>
    <name type="common">Braun's stonewort</name>
    <dbReference type="NCBI Taxonomy" id="69332"/>
    <lineage>
        <taxon>Eukaryota</taxon>
        <taxon>Viridiplantae</taxon>
        <taxon>Streptophyta</taxon>
        <taxon>Charophyceae</taxon>
        <taxon>Charales</taxon>
        <taxon>Characeae</taxon>
        <taxon>Chara</taxon>
    </lineage>
</organism>
<keyword evidence="2" id="KW-0319">Glycerol metabolism</keyword>
<dbReference type="GO" id="GO:0006629">
    <property type="term" value="P:lipid metabolic process"/>
    <property type="evidence" value="ECO:0007669"/>
    <property type="project" value="InterPro"/>
</dbReference>
<feature type="domain" description="GP-PDE" evidence="5">
    <location>
        <begin position="112"/>
        <end position="196"/>
    </location>
</feature>
<comment type="catalytic activity">
    <reaction evidence="3">
        <text>a sn-glycero-3-phosphodiester + H2O = an alcohol + sn-glycerol 3-phosphate + H(+)</text>
        <dbReference type="Rhea" id="RHEA:12969"/>
        <dbReference type="ChEBI" id="CHEBI:15377"/>
        <dbReference type="ChEBI" id="CHEBI:15378"/>
        <dbReference type="ChEBI" id="CHEBI:30879"/>
        <dbReference type="ChEBI" id="CHEBI:57597"/>
        <dbReference type="ChEBI" id="CHEBI:83408"/>
        <dbReference type="EC" id="3.1.4.46"/>
    </reaction>
</comment>
<accession>A0A388KWP5</accession>
<proteinExistence type="predicted"/>
<dbReference type="STRING" id="69332.A0A388KWP5"/>
<feature type="region of interest" description="Disordered" evidence="4">
    <location>
        <begin position="1"/>
        <end position="46"/>
    </location>
</feature>
<evidence type="ECO:0000313" key="7">
    <source>
        <dbReference type="Proteomes" id="UP000265515"/>
    </source>
</evidence>
<protein>
    <recommendedName>
        <fullName evidence="1">glycerophosphodiester phosphodiesterase</fullName>
        <ecNumber evidence="1">3.1.4.46</ecNumber>
    </recommendedName>
</protein>
<dbReference type="CDD" id="cd08556">
    <property type="entry name" value="GDPD"/>
    <property type="match status" value="1"/>
</dbReference>